<dbReference type="PANTHER" id="PTHR21240:SF30">
    <property type="entry name" value="AMIDOHYDROLASE-RELATED DOMAIN-CONTAINING PROTEIN-RELATED"/>
    <property type="match status" value="1"/>
</dbReference>
<accession>A0A521FB81</accession>
<gene>
    <name evidence="3" type="ORF">SAMN06265348_11145</name>
</gene>
<dbReference type="PANTHER" id="PTHR21240">
    <property type="entry name" value="2-AMINO-3-CARBOXYLMUCONATE-6-SEMIALDEHYDE DECARBOXYLASE"/>
    <property type="match status" value="1"/>
</dbReference>
<sequence>MLYKSIDMRIVTLEEHISLPEMANKIPKDALGGFGQSEVMQRLAPKLADISGERLQSMDDNGITMQVLSVDSSGANLLGSEDGPAFASQYNDLIAIEIAGLESRFTAFAHLPMTAPLAAADELERAVTEYNFRGAMIRGLTQDQFLDHPRFAPIFERAEKLDVPIYLHPGLPPKGVADLYYSGLPNHSGMAEAIGCYGWGWHSETAIHVLRLLFAGVFDMYPKLKLIIGHMGEMLPMMMARSERAFKPGNGGANQRTLSDTFHQQVHITTSGFFTQPPLRIALDTFGIDNIMFSVDYPFSTNEMGIDFLNAIDLPQEQIEKIAHGNADKLLNLQR</sequence>
<keyword evidence="4" id="KW-1185">Reference proteome</keyword>
<dbReference type="AlphaFoldDB" id="A0A521FB81"/>
<dbReference type="GO" id="GO:0005829">
    <property type="term" value="C:cytosol"/>
    <property type="evidence" value="ECO:0007669"/>
    <property type="project" value="TreeGrafter"/>
</dbReference>
<reference evidence="3 4" key="1">
    <citation type="submission" date="2017-05" db="EMBL/GenBank/DDBJ databases">
        <authorList>
            <person name="Varghese N."/>
            <person name="Submissions S."/>
        </authorList>
    </citation>
    <scope>NUCLEOTIDE SEQUENCE [LARGE SCALE GENOMIC DNA]</scope>
    <source>
        <strain evidence="3 4">DSM 19036</strain>
    </source>
</reference>
<evidence type="ECO:0000259" key="2">
    <source>
        <dbReference type="Pfam" id="PF04909"/>
    </source>
</evidence>
<evidence type="ECO:0000313" key="3">
    <source>
        <dbReference type="EMBL" id="SMO93448.1"/>
    </source>
</evidence>
<dbReference type="InterPro" id="IPR032466">
    <property type="entry name" value="Metal_Hydrolase"/>
</dbReference>
<dbReference type="InterPro" id="IPR006680">
    <property type="entry name" value="Amidohydro-rel"/>
</dbReference>
<dbReference type="Pfam" id="PF04909">
    <property type="entry name" value="Amidohydro_2"/>
    <property type="match status" value="1"/>
</dbReference>
<dbReference type="SUPFAM" id="SSF51556">
    <property type="entry name" value="Metallo-dependent hydrolases"/>
    <property type="match status" value="1"/>
</dbReference>
<feature type="domain" description="Amidohydrolase-related" evidence="2">
    <location>
        <begin position="53"/>
        <end position="333"/>
    </location>
</feature>
<dbReference type="Gene3D" id="3.20.20.140">
    <property type="entry name" value="Metal-dependent hydrolases"/>
    <property type="match status" value="1"/>
</dbReference>
<dbReference type="Proteomes" id="UP000320300">
    <property type="component" value="Unassembled WGS sequence"/>
</dbReference>
<keyword evidence="1" id="KW-0456">Lyase</keyword>
<dbReference type="EMBL" id="FXTN01000011">
    <property type="protein sequence ID" value="SMO93448.1"/>
    <property type="molecule type" value="Genomic_DNA"/>
</dbReference>
<dbReference type="GO" id="GO:0016787">
    <property type="term" value="F:hydrolase activity"/>
    <property type="evidence" value="ECO:0007669"/>
    <property type="project" value="InterPro"/>
</dbReference>
<organism evidence="3 4">
    <name type="scientific">Pedobacter westerhofensis</name>
    <dbReference type="NCBI Taxonomy" id="425512"/>
    <lineage>
        <taxon>Bacteria</taxon>
        <taxon>Pseudomonadati</taxon>
        <taxon>Bacteroidota</taxon>
        <taxon>Sphingobacteriia</taxon>
        <taxon>Sphingobacteriales</taxon>
        <taxon>Sphingobacteriaceae</taxon>
        <taxon>Pedobacter</taxon>
    </lineage>
</organism>
<dbReference type="GO" id="GO:0019748">
    <property type="term" value="P:secondary metabolic process"/>
    <property type="evidence" value="ECO:0007669"/>
    <property type="project" value="TreeGrafter"/>
</dbReference>
<evidence type="ECO:0000256" key="1">
    <source>
        <dbReference type="ARBA" id="ARBA00023239"/>
    </source>
</evidence>
<dbReference type="GO" id="GO:0016831">
    <property type="term" value="F:carboxy-lyase activity"/>
    <property type="evidence" value="ECO:0007669"/>
    <property type="project" value="InterPro"/>
</dbReference>
<evidence type="ECO:0000313" key="4">
    <source>
        <dbReference type="Proteomes" id="UP000320300"/>
    </source>
</evidence>
<name>A0A521FB81_9SPHI</name>
<dbReference type="InterPro" id="IPR032465">
    <property type="entry name" value="ACMSD"/>
</dbReference>
<proteinExistence type="predicted"/>
<protein>
    <recommendedName>
        <fullName evidence="2">Amidohydrolase-related domain-containing protein</fullName>
    </recommendedName>
</protein>